<evidence type="ECO:0000313" key="3">
    <source>
        <dbReference type="EMBL" id="EIJ32896.1"/>
    </source>
</evidence>
<feature type="chain" id="PRO_5024894016" evidence="1">
    <location>
        <begin position="23"/>
        <end position="557"/>
    </location>
</feature>
<evidence type="ECO:0000313" key="4">
    <source>
        <dbReference type="Proteomes" id="UP000005317"/>
    </source>
</evidence>
<dbReference type="RefSeq" id="WP_002706859.1">
    <property type="nucleotide sequence ID" value="NZ_JH651384.1"/>
</dbReference>
<keyword evidence="4" id="KW-1185">Reference proteome</keyword>
<dbReference type="PANTHER" id="PTHR10579">
    <property type="entry name" value="CALCIUM-ACTIVATED CHLORIDE CHANNEL REGULATOR"/>
    <property type="match status" value="1"/>
</dbReference>
<evidence type="ECO:0000259" key="2">
    <source>
        <dbReference type="PROSITE" id="PS50234"/>
    </source>
</evidence>
<dbReference type="SMART" id="SM00327">
    <property type="entry name" value="VWA"/>
    <property type="match status" value="1"/>
</dbReference>
<sequence length="557" mass="59741" precursor="true">MNLKKNSALFAPLLLLSALLGACSESVDTPEKAAAKVHELVQNDIRPTHNENQYRANIQLTRTNLLAMLPDLGEFPILTNVADSDTTEVAEIFTSSDKAGKGKDGVYLELADRFNRQGQTLSNGKKAAIAIRKLDSGLGAQFIMTGQYVAEGYSPANTLWGSLVNGSGSQLTTIADVTAPSVAGVIARKSKLDQITTDGKLDIAKLLTNVSNGSFAMGYTNPYQSATGLNFLITVLDAFAHGDQSQMLSPDVASAFEAFQLGVPFVAQNTLQMRDAAMGSGVLDGFVGSEQTWLSTTGMDDYQFVPFGVRHDNPLYATSAADPAEREVLQRFADFIATQQDVLKQYGFVTSMDYKDSYKIPDGSTIAQAQKLWKQKKSGGKPIAAVFVTDISGSMEGTRIKNLKKALIESSDLISANNAIGLVSYSTGVNVDLPISPFNVQQKSLFNGAVEQLTVGGKTATYSATLAAADLLLEYKKTHPGHKLVIFVLSDGETNMGLDFDSTRLLLEQVGIPIHTIAYELSSPELKEMASWAEGAYTESSTGSASFRIGNLLNAEM</sequence>
<dbReference type="SUPFAM" id="SSF53300">
    <property type="entry name" value="vWA-like"/>
    <property type="match status" value="1"/>
</dbReference>
<dbReference type="Pfam" id="PF00092">
    <property type="entry name" value="VWA"/>
    <property type="match status" value="1"/>
</dbReference>
<organism evidence="3 4">
    <name type="scientific">Thiothrix nivea (strain ATCC 35100 / DSM 5205 / JP2)</name>
    <dbReference type="NCBI Taxonomy" id="870187"/>
    <lineage>
        <taxon>Bacteria</taxon>
        <taxon>Pseudomonadati</taxon>
        <taxon>Pseudomonadota</taxon>
        <taxon>Gammaproteobacteria</taxon>
        <taxon>Thiotrichales</taxon>
        <taxon>Thiotrichaceae</taxon>
        <taxon>Thiothrix</taxon>
    </lineage>
</organism>
<dbReference type="AlphaFoldDB" id="A0A656HBX3"/>
<keyword evidence="1" id="KW-0732">Signal</keyword>
<accession>A0A656HBX3</accession>
<dbReference type="InterPro" id="IPR002035">
    <property type="entry name" value="VWF_A"/>
</dbReference>
<dbReference type="InterPro" id="IPR036465">
    <property type="entry name" value="vWFA_dom_sf"/>
</dbReference>
<dbReference type="PROSITE" id="PS51257">
    <property type="entry name" value="PROKAR_LIPOPROTEIN"/>
    <property type="match status" value="1"/>
</dbReference>
<protein>
    <submittedName>
        <fullName evidence="3">von Willebrand factor type A</fullName>
    </submittedName>
</protein>
<dbReference type="OrthoDB" id="9784383at2"/>
<evidence type="ECO:0000256" key="1">
    <source>
        <dbReference type="SAM" id="SignalP"/>
    </source>
</evidence>
<dbReference type="CDD" id="cd00198">
    <property type="entry name" value="vWFA"/>
    <property type="match status" value="1"/>
</dbReference>
<dbReference type="EMBL" id="JH651384">
    <property type="protein sequence ID" value="EIJ32896.1"/>
    <property type="molecule type" value="Genomic_DNA"/>
</dbReference>
<dbReference type="InterPro" id="IPR051266">
    <property type="entry name" value="CLCR"/>
</dbReference>
<proteinExistence type="predicted"/>
<dbReference type="PROSITE" id="PS50234">
    <property type="entry name" value="VWFA"/>
    <property type="match status" value="1"/>
</dbReference>
<dbReference type="Proteomes" id="UP000005317">
    <property type="component" value="Unassembled WGS sequence"/>
</dbReference>
<gene>
    <name evidence="3" type="ORF">Thini_0234</name>
</gene>
<feature type="signal peptide" evidence="1">
    <location>
        <begin position="1"/>
        <end position="22"/>
    </location>
</feature>
<dbReference type="Gene3D" id="3.40.50.410">
    <property type="entry name" value="von Willebrand factor, type A domain"/>
    <property type="match status" value="1"/>
</dbReference>
<feature type="domain" description="VWFA" evidence="2">
    <location>
        <begin position="384"/>
        <end position="557"/>
    </location>
</feature>
<dbReference type="PANTHER" id="PTHR10579:SF43">
    <property type="entry name" value="ZINC FINGER (C3HC4-TYPE RING FINGER) FAMILY PROTEIN"/>
    <property type="match status" value="1"/>
</dbReference>
<name>A0A656HBX3_THINJ</name>
<reference evidence="4" key="1">
    <citation type="journal article" date="2011" name="Stand. Genomic Sci.">
        <title>Genome sequence of the filamentous, gliding Thiothrix nivea neotype strain (JP2(T)).</title>
        <authorList>
            <person name="Lapidus A."/>
            <person name="Nolan M."/>
            <person name="Lucas S."/>
            <person name="Glavina Del Rio T."/>
            <person name="Tice H."/>
            <person name="Cheng J.F."/>
            <person name="Tapia R."/>
            <person name="Han C."/>
            <person name="Goodwin L."/>
            <person name="Pitluck S."/>
            <person name="Liolios K."/>
            <person name="Pagani I."/>
            <person name="Ivanova N."/>
            <person name="Huntemann M."/>
            <person name="Mavromatis K."/>
            <person name="Mikhailova N."/>
            <person name="Pati A."/>
            <person name="Chen A."/>
            <person name="Palaniappan K."/>
            <person name="Land M."/>
            <person name="Brambilla E.M."/>
            <person name="Rohde M."/>
            <person name="Abt B."/>
            <person name="Verbarg S."/>
            <person name="Goker M."/>
            <person name="Bristow J."/>
            <person name="Eisen J.A."/>
            <person name="Markowitz V."/>
            <person name="Hugenholtz P."/>
            <person name="Kyrpides N.C."/>
            <person name="Klenk H.P."/>
            <person name="Woyke T."/>
        </authorList>
    </citation>
    <scope>NUCLEOTIDE SEQUENCE [LARGE SCALE GENOMIC DNA]</scope>
    <source>
        <strain evidence="4">ATCC 35100 / DSM 5205 / JP2</strain>
    </source>
</reference>